<keyword evidence="5" id="KW-0547">Nucleotide-binding</keyword>
<feature type="domain" description="ABC transporter" evidence="10">
    <location>
        <begin position="369"/>
        <end position="603"/>
    </location>
</feature>
<feature type="transmembrane region" description="Helical" evidence="9">
    <location>
        <begin position="168"/>
        <end position="184"/>
    </location>
</feature>
<feature type="transmembrane region" description="Helical" evidence="9">
    <location>
        <begin position="89"/>
        <end position="109"/>
    </location>
</feature>
<dbReference type="Gene3D" id="1.20.1560.10">
    <property type="entry name" value="ABC transporter type 1, transmembrane domain"/>
    <property type="match status" value="1"/>
</dbReference>
<feature type="domain" description="ABC transmembrane type-1" evidence="11">
    <location>
        <begin position="43"/>
        <end position="335"/>
    </location>
</feature>
<evidence type="ECO:0000256" key="8">
    <source>
        <dbReference type="ARBA" id="ARBA00023136"/>
    </source>
</evidence>
<dbReference type="InterPro" id="IPR027417">
    <property type="entry name" value="P-loop_NTPase"/>
</dbReference>
<keyword evidence="2" id="KW-0813">Transport</keyword>
<evidence type="ECO:0000259" key="11">
    <source>
        <dbReference type="PROSITE" id="PS50929"/>
    </source>
</evidence>
<dbReference type="InterPro" id="IPR003439">
    <property type="entry name" value="ABC_transporter-like_ATP-bd"/>
</dbReference>
<keyword evidence="13" id="KW-1185">Reference proteome</keyword>
<dbReference type="CDD" id="cd03254">
    <property type="entry name" value="ABCC_Glucan_exporter_like"/>
    <property type="match status" value="1"/>
</dbReference>
<keyword evidence="6 12" id="KW-0067">ATP-binding</keyword>
<dbReference type="GO" id="GO:0005886">
    <property type="term" value="C:plasma membrane"/>
    <property type="evidence" value="ECO:0007669"/>
    <property type="project" value="UniProtKB-SubCell"/>
</dbReference>
<dbReference type="InterPro" id="IPR039421">
    <property type="entry name" value="Type_1_exporter"/>
</dbReference>
<dbReference type="EMBL" id="FQVI01000001">
    <property type="protein sequence ID" value="SHE31928.1"/>
    <property type="molecule type" value="Genomic_DNA"/>
</dbReference>
<dbReference type="PANTHER" id="PTHR43394">
    <property type="entry name" value="ATP-DEPENDENT PERMEASE MDL1, MITOCHONDRIAL"/>
    <property type="match status" value="1"/>
</dbReference>
<dbReference type="InterPro" id="IPR011527">
    <property type="entry name" value="ABC1_TM_dom"/>
</dbReference>
<name>A0A1M4SIF0_9CLOT</name>
<dbReference type="Proteomes" id="UP000184245">
    <property type="component" value="Unassembled WGS sequence"/>
</dbReference>
<evidence type="ECO:0000256" key="3">
    <source>
        <dbReference type="ARBA" id="ARBA00022475"/>
    </source>
</evidence>
<organism evidence="12 13">
    <name type="scientific">Lactonifactor longoviformis DSM 17459</name>
    <dbReference type="NCBI Taxonomy" id="1122155"/>
    <lineage>
        <taxon>Bacteria</taxon>
        <taxon>Bacillati</taxon>
        <taxon>Bacillota</taxon>
        <taxon>Clostridia</taxon>
        <taxon>Eubacteriales</taxon>
        <taxon>Clostridiaceae</taxon>
        <taxon>Lactonifactor</taxon>
    </lineage>
</organism>
<dbReference type="CDD" id="cd18547">
    <property type="entry name" value="ABC_6TM_Tm288_like"/>
    <property type="match status" value="1"/>
</dbReference>
<dbReference type="Pfam" id="PF00664">
    <property type="entry name" value="ABC_membrane"/>
    <property type="match status" value="1"/>
</dbReference>
<sequence>MSNPRRGPMGGHGKMVPGEKAKDFKGTMKKLMNYMKRYKIRIFIMLVFAVGGTIFNIVGPKILGKATTELMNGLMGKINGTGAIDFSKIGTILATVLCLYAVSSVFSFVQGYVMSGISNDVTYCLRKEISQKINRIPMKYFESRTHGEILSRVTNDVDTLQMSLNQSITQLITSVTTLLGALIMMLSINIWMTCAALLILPVSMMIIGKVMKHSQKYFQAQQRYLGEVNGQVEEIYSGQNVVKVFNKEDAVVDEFEKTNDKLYDSAWKSQFFSGMMMPIMQFVGNLGYVMVALLGGFLTIKGSIEVGDVQAFFQYIRNFTQPVQQIAQVTNMLQSSAAASERVFEFLEEEEEDQTVDQPADIADVEGNVEFDHVSFGYHPEQIIIHDFSADIKSGQKVAIVGPTGAGKTTMVKLLMRFYDVNTGEIKVDGHNIKDFNRSELRELFGMVLQDTWLFNGTILENIRYGRLDATDEEVIEAAKAAHAHRFIMAQPDGYQTILDEETSNISQGQKQLLTIARTILADNKILILDEATSSVDTRTEVRIQKAMDNLMRGRTSFIIAHRLSTIRDADLILVMRDGDIIEQGTHEELLAKGGFYENLYNSQFEKAEAV</sequence>
<dbReference type="GO" id="GO:0016887">
    <property type="term" value="F:ATP hydrolysis activity"/>
    <property type="evidence" value="ECO:0007669"/>
    <property type="project" value="InterPro"/>
</dbReference>
<dbReference type="PROSITE" id="PS50929">
    <property type="entry name" value="ABC_TM1F"/>
    <property type="match status" value="1"/>
</dbReference>
<dbReference type="SUPFAM" id="SSF90123">
    <property type="entry name" value="ABC transporter transmembrane region"/>
    <property type="match status" value="1"/>
</dbReference>
<keyword evidence="8 9" id="KW-0472">Membrane</keyword>
<feature type="transmembrane region" description="Helical" evidence="9">
    <location>
        <begin position="190"/>
        <end position="208"/>
    </location>
</feature>
<evidence type="ECO:0000256" key="4">
    <source>
        <dbReference type="ARBA" id="ARBA00022692"/>
    </source>
</evidence>
<evidence type="ECO:0000256" key="2">
    <source>
        <dbReference type="ARBA" id="ARBA00022448"/>
    </source>
</evidence>
<dbReference type="SMART" id="SM00382">
    <property type="entry name" value="AAA"/>
    <property type="match status" value="1"/>
</dbReference>
<dbReference type="SUPFAM" id="SSF52540">
    <property type="entry name" value="P-loop containing nucleoside triphosphate hydrolases"/>
    <property type="match status" value="1"/>
</dbReference>
<dbReference type="Pfam" id="PF00005">
    <property type="entry name" value="ABC_tran"/>
    <property type="match status" value="1"/>
</dbReference>
<dbReference type="PROSITE" id="PS50893">
    <property type="entry name" value="ABC_TRANSPORTER_2"/>
    <property type="match status" value="1"/>
</dbReference>
<evidence type="ECO:0000256" key="5">
    <source>
        <dbReference type="ARBA" id="ARBA00022741"/>
    </source>
</evidence>
<evidence type="ECO:0000256" key="7">
    <source>
        <dbReference type="ARBA" id="ARBA00022989"/>
    </source>
</evidence>
<dbReference type="InterPro" id="IPR003593">
    <property type="entry name" value="AAA+_ATPase"/>
</dbReference>
<evidence type="ECO:0000256" key="9">
    <source>
        <dbReference type="SAM" id="Phobius"/>
    </source>
</evidence>
<dbReference type="FunFam" id="3.40.50.300:FF:000287">
    <property type="entry name" value="Multidrug ABC transporter ATP-binding protein"/>
    <property type="match status" value="1"/>
</dbReference>
<accession>A0A1M4SIF0</accession>
<keyword evidence="4 9" id="KW-0812">Transmembrane</keyword>
<keyword evidence="3" id="KW-1003">Cell membrane</keyword>
<dbReference type="STRING" id="1122155.SAMN02745158_00114"/>
<gene>
    <name evidence="12" type="ORF">SAMN02745158_00114</name>
</gene>
<protein>
    <submittedName>
        <fullName evidence="12">ATP-binding cassette, subfamily B</fullName>
    </submittedName>
</protein>
<dbReference type="FunFam" id="1.20.1560.10:FF:000011">
    <property type="entry name" value="Multidrug ABC transporter ATP-binding protein"/>
    <property type="match status" value="1"/>
</dbReference>
<dbReference type="AlphaFoldDB" id="A0A1M4SIF0"/>
<evidence type="ECO:0000259" key="10">
    <source>
        <dbReference type="PROSITE" id="PS50893"/>
    </source>
</evidence>
<dbReference type="InterPro" id="IPR036640">
    <property type="entry name" value="ABC1_TM_sf"/>
</dbReference>
<evidence type="ECO:0000256" key="1">
    <source>
        <dbReference type="ARBA" id="ARBA00004651"/>
    </source>
</evidence>
<dbReference type="GO" id="GO:0005524">
    <property type="term" value="F:ATP binding"/>
    <property type="evidence" value="ECO:0007669"/>
    <property type="project" value="UniProtKB-KW"/>
</dbReference>
<reference evidence="12 13" key="1">
    <citation type="submission" date="2016-11" db="EMBL/GenBank/DDBJ databases">
        <authorList>
            <person name="Jaros S."/>
            <person name="Januszkiewicz K."/>
            <person name="Wedrychowicz H."/>
        </authorList>
    </citation>
    <scope>NUCLEOTIDE SEQUENCE [LARGE SCALE GENOMIC DNA]</scope>
    <source>
        <strain evidence="12 13">DSM 17459</strain>
    </source>
</reference>
<evidence type="ECO:0000256" key="6">
    <source>
        <dbReference type="ARBA" id="ARBA00022840"/>
    </source>
</evidence>
<dbReference type="InterPro" id="IPR017871">
    <property type="entry name" value="ABC_transporter-like_CS"/>
</dbReference>
<evidence type="ECO:0000313" key="12">
    <source>
        <dbReference type="EMBL" id="SHE31928.1"/>
    </source>
</evidence>
<dbReference type="RefSeq" id="WP_072848218.1">
    <property type="nucleotide sequence ID" value="NZ_FQVI01000001.1"/>
</dbReference>
<dbReference type="PANTHER" id="PTHR43394:SF1">
    <property type="entry name" value="ATP-BINDING CASSETTE SUB-FAMILY B MEMBER 10, MITOCHONDRIAL"/>
    <property type="match status" value="1"/>
</dbReference>
<evidence type="ECO:0000313" key="13">
    <source>
        <dbReference type="Proteomes" id="UP000184245"/>
    </source>
</evidence>
<dbReference type="Gene3D" id="3.40.50.300">
    <property type="entry name" value="P-loop containing nucleotide triphosphate hydrolases"/>
    <property type="match status" value="1"/>
</dbReference>
<dbReference type="PROSITE" id="PS00211">
    <property type="entry name" value="ABC_TRANSPORTER_1"/>
    <property type="match status" value="1"/>
</dbReference>
<proteinExistence type="predicted"/>
<keyword evidence="7 9" id="KW-1133">Transmembrane helix</keyword>
<dbReference type="OrthoDB" id="9762778at2"/>
<comment type="subcellular location">
    <subcellularLocation>
        <location evidence="1">Cell membrane</location>
        <topology evidence="1">Multi-pass membrane protein</topology>
    </subcellularLocation>
</comment>
<feature type="transmembrane region" description="Helical" evidence="9">
    <location>
        <begin position="38"/>
        <end position="58"/>
    </location>
</feature>
<feature type="transmembrane region" description="Helical" evidence="9">
    <location>
        <begin position="282"/>
        <end position="300"/>
    </location>
</feature>
<dbReference type="GO" id="GO:0015421">
    <property type="term" value="F:ABC-type oligopeptide transporter activity"/>
    <property type="evidence" value="ECO:0007669"/>
    <property type="project" value="TreeGrafter"/>
</dbReference>